<keyword evidence="1" id="KW-1133">Transmembrane helix</keyword>
<dbReference type="Gramene" id="AET6Gv20387300.1">
    <property type="protein sequence ID" value="AET6Gv20387300.1"/>
    <property type="gene ID" value="AET6Gv20387300"/>
</dbReference>
<reference evidence="3" key="2">
    <citation type="journal article" date="2017" name="Nat. Plants">
        <title>The Aegilops tauschii genome reveals multiple impacts of transposons.</title>
        <authorList>
            <person name="Zhao G."/>
            <person name="Zou C."/>
            <person name="Li K."/>
            <person name="Wang K."/>
            <person name="Li T."/>
            <person name="Gao L."/>
            <person name="Zhang X."/>
            <person name="Wang H."/>
            <person name="Yang Z."/>
            <person name="Liu X."/>
            <person name="Jiang W."/>
            <person name="Mao L."/>
            <person name="Kong X."/>
            <person name="Jiao Y."/>
            <person name="Jia J."/>
        </authorList>
    </citation>
    <scope>NUCLEOTIDE SEQUENCE [LARGE SCALE GENOMIC DNA]</scope>
    <source>
        <strain evidence="3">cv. AL8/78</strain>
    </source>
</reference>
<proteinExistence type="predicted"/>
<dbReference type="AlphaFoldDB" id="A0A453NIE2"/>
<dbReference type="Gramene" id="AET6Gv20387300.2">
    <property type="protein sequence ID" value="AET6Gv20387300.2"/>
    <property type="gene ID" value="AET6Gv20387300"/>
</dbReference>
<reference evidence="2" key="3">
    <citation type="journal article" date="2017" name="Nature">
        <title>Genome sequence of the progenitor of the wheat D genome Aegilops tauschii.</title>
        <authorList>
            <person name="Luo M.C."/>
            <person name="Gu Y.Q."/>
            <person name="Puiu D."/>
            <person name="Wang H."/>
            <person name="Twardziok S.O."/>
            <person name="Deal K.R."/>
            <person name="Huo N."/>
            <person name="Zhu T."/>
            <person name="Wang L."/>
            <person name="Wang Y."/>
            <person name="McGuire P.E."/>
            <person name="Liu S."/>
            <person name="Long H."/>
            <person name="Ramasamy R.K."/>
            <person name="Rodriguez J.C."/>
            <person name="Van S.L."/>
            <person name="Yuan L."/>
            <person name="Wang Z."/>
            <person name="Xia Z."/>
            <person name="Xiao L."/>
            <person name="Anderson O.D."/>
            <person name="Ouyang S."/>
            <person name="Liang Y."/>
            <person name="Zimin A.V."/>
            <person name="Pertea G."/>
            <person name="Qi P."/>
            <person name="Bennetzen J.L."/>
            <person name="Dai X."/>
            <person name="Dawson M.W."/>
            <person name="Muller H.G."/>
            <person name="Kugler K."/>
            <person name="Rivarola-Duarte L."/>
            <person name="Spannagl M."/>
            <person name="Mayer K.F.X."/>
            <person name="Lu F.H."/>
            <person name="Bevan M.W."/>
            <person name="Leroy P."/>
            <person name="Li P."/>
            <person name="You F.M."/>
            <person name="Sun Q."/>
            <person name="Liu Z."/>
            <person name="Lyons E."/>
            <person name="Wicker T."/>
            <person name="Salzberg S.L."/>
            <person name="Devos K.M."/>
            <person name="Dvorak J."/>
        </authorList>
    </citation>
    <scope>NUCLEOTIDE SEQUENCE [LARGE SCALE GENOMIC DNA]</scope>
    <source>
        <strain evidence="2">cv. AL8/78</strain>
    </source>
</reference>
<dbReference type="Proteomes" id="UP000015105">
    <property type="component" value="Chromosome 6D"/>
</dbReference>
<reference evidence="2" key="5">
    <citation type="journal article" date="2021" name="G3 (Bethesda)">
        <title>Aegilops tauschii genome assembly Aet v5.0 features greater sequence contiguity and improved annotation.</title>
        <authorList>
            <person name="Wang L."/>
            <person name="Zhu T."/>
            <person name="Rodriguez J.C."/>
            <person name="Deal K.R."/>
            <person name="Dubcovsky J."/>
            <person name="McGuire P.E."/>
            <person name="Lux T."/>
            <person name="Spannagl M."/>
            <person name="Mayer K.F.X."/>
            <person name="Baldrich P."/>
            <person name="Meyers B.C."/>
            <person name="Huo N."/>
            <person name="Gu Y.Q."/>
            <person name="Zhou H."/>
            <person name="Devos K.M."/>
            <person name="Bennetzen J.L."/>
            <person name="Unver T."/>
            <person name="Budak H."/>
            <person name="Gulick P.J."/>
            <person name="Galiba G."/>
            <person name="Kalapos B."/>
            <person name="Nelson D.R."/>
            <person name="Li P."/>
            <person name="You F.M."/>
            <person name="Luo M.C."/>
            <person name="Dvorak J."/>
        </authorList>
    </citation>
    <scope>NUCLEOTIDE SEQUENCE [LARGE SCALE GENOMIC DNA]</scope>
    <source>
        <strain evidence="2">cv. AL8/78</strain>
    </source>
</reference>
<evidence type="ECO:0000313" key="3">
    <source>
        <dbReference type="Proteomes" id="UP000015105"/>
    </source>
</evidence>
<accession>A0A453NIE2</accession>
<keyword evidence="1" id="KW-0812">Transmembrane</keyword>
<keyword evidence="1" id="KW-0472">Membrane</keyword>
<reference evidence="3" key="1">
    <citation type="journal article" date="2014" name="Science">
        <title>Ancient hybridizations among the ancestral genomes of bread wheat.</title>
        <authorList>
            <consortium name="International Wheat Genome Sequencing Consortium,"/>
            <person name="Marcussen T."/>
            <person name="Sandve S.R."/>
            <person name="Heier L."/>
            <person name="Spannagl M."/>
            <person name="Pfeifer M."/>
            <person name="Jakobsen K.S."/>
            <person name="Wulff B.B."/>
            <person name="Steuernagel B."/>
            <person name="Mayer K.F."/>
            <person name="Olsen O.A."/>
        </authorList>
    </citation>
    <scope>NUCLEOTIDE SEQUENCE [LARGE SCALE GENOMIC DNA]</scope>
    <source>
        <strain evidence="3">cv. AL8/78</strain>
    </source>
</reference>
<organism evidence="2 3">
    <name type="scientific">Aegilops tauschii subsp. strangulata</name>
    <name type="common">Goatgrass</name>
    <dbReference type="NCBI Taxonomy" id="200361"/>
    <lineage>
        <taxon>Eukaryota</taxon>
        <taxon>Viridiplantae</taxon>
        <taxon>Streptophyta</taxon>
        <taxon>Embryophyta</taxon>
        <taxon>Tracheophyta</taxon>
        <taxon>Spermatophyta</taxon>
        <taxon>Magnoliopsida</taxon>
        <taxon>Liliopsida</taxon>
        <taxon>Poales</taxon>
        <taxon>Poaceae</taxon>
        <taxon>BOP clade</taxon>
        <taxon>Pooideae</taxon>
        <taxon>Triticodae</taxon>
        <taxon>Triticeae</taxon>
        <taxon>Triticinae</taxon>
        <taxon>Aegilops</taxon>
    </lineage>
</organism>
<reference evidence="2" key="4">
    <citation type="submission" date="2019-03" db="UniProtKB">
        <authorList>
            <consortium name="EnsemblPlants"/>
        </authorList>
    </citation>
    <scope>IDENTIFICATION</scope>
</reference>
<name>A0A453NIE2_AEGTS</name>
<evidence type="ECO:0000256" key="1">
    <source>
        <dbReference type="SAM" id="Phobius"/>
    </source>
</evidence>
<dbReference type="EnsemblPlants" id="AET6Gv20387300.1">
    <property type="protein sequence ID" value="AET6Gv20387300.1"/>
    <property type="gene ID" value="AET6Gv20387300"/>
</dbReference>
<sequence length="73" mass="8734">MHHLLLCQMFHCNSQCKLEQCVLIFNYPYTGSYFLYSIYSILDEIKCLYLCLFFVRLRLEVQTSKLISSKQLV</sequence>
<protein>
    <submittedName>
        <fullName evidence="2">Uncharacterized protein</fullName>
    </submittedName>
</protein>
<feature type="transmembrane region" description="Helical" evidence="1">
    <location>
        <begin position="33"/>
        <end position="55"/>
    </location>
</feature>
<dbReference type="EnsemblPlants" id="AET6Gv20387300.2">
    <property type="protein sequence ID" value="AET6Gv20387300.2"/>
    <property type="gene ID" value="AET6Gv20387300"/>
</dbReference>
<evidence type="ECO:0000313" key="2">
    <source>
        <dbReference type="EnsemblPlants" id="AET6Gv20387300.1"/>
    </source>
</evidence>
<keyword evidence="3" id="KW-1185">Reference proteome</keyword>